<protein>
    <submittedName>
        <fullName evidence="1">Tail fiber protein</fullName>
    </submittedName>
</protein>
<proteinExistence type="predicted"/>
<reference evidence="1" key="1">
    <citation type="submission" date="2020-08" db="EMBL/GenBank/DDBJ databases">
        <authorList>
            <person name="Nguyen N.T.T."/>
            <person name="Holtappels D."/>
            <person name="Doan T.T.K."/>
            <person name="Pham H.K.N."/>
            <person name="Wagemans J."/>
        </authorList>
    </citation>
    <scope>NUCLEOTIDE SEQUENCE</scope>
</reference>
<gene>
    <name evidence="1" type="ORF">XaavBphi31_49</name>
</gene>
<keyword evidence="2" id="KW-1185">Reference proteome</keyword>
<accession>A0A868BZR7</accession>
<evidence type="ECO:0000313" key="1">
    <source>
        <dbReference type="EMBL" id="QOI69546.1"/>
    </source>
</evidence>
<organism evidence="1 2">
    <name type="scientific">Xanthomonas phage Xaa_vB_phi31</name>
    <dbReference type="NCBI Taxonomy" id="2776752"/>
    <lineage>
        <taxon>Viruses</taxon>
        <taxon>Duplodnaviria</taxon>
        <taxon>Heunggongvirae</taxon>
        <taxon>Uroviricota</taxon>
        <taxon>Caudoviricetes</taxon>
        <taxon>Autographivirales</taxon>
        <taxon>Autonotataviridae</taxon>
        <taxon>Gujervirinae</taxon>
        <taxon>Pazvirus</taxon>
        <taxon>Pazvirus 31</taxon>
    </lineage>
</organism>
<sequence length="298" mass="32605">MKITLGAKGRFKVQVLRADGSVRLDRPWQDNLITNFGMDYMTGRYRDTIGSSEFMYYCRVGTGTSTPAVGDVQLGNQIGVRDWTSQNNPAPVAAAAEPYASAIRVYAFNRGAVVGNLTELGLSMQQTGSNLCTRALFLDANGQPVTIVVAADEQLIVTYEVRMYIPTTPTTSTVTDPTTGIEYTIRALPCNAVSWIWMNYLLGGQLGAQPNLISNITTYGYSGPTAELREWHNTPLGVENSGGCDYQSFPVTDGTYARDSVITFRLDAFNGVDIKIVRLTESSPSYFAVVFRPVQLEV</sequence>
<evidence type="ECO:0000313" key="2">
    <source>
        <dbReference type="Proteomes" id="UP000671943"/>
    </source>
</evidence>
<dbReference type="Proteomes" id="UP000671943">
    <property type="component" value="Segment"/>
</dbReference>
<dbReference type="EMBL" id="MT951568">
    <property type="protein sequence ID" value="QOI69546.1"/>
    <property type="molecule type" value="Genomic_DNA"/>
</dbReference>
<name>A0A868BZR7_9CAUD</name>